<name>A0A2M4D769_ANODA</name>
<sequence length="169" mass="18129">MLARPMFLAIFESVMLANGLSAPQHSTYLVILEEGRVRTSGPPGVATIGDRRQSMLEMDILRMSPKIEPDDLRRSANAIKPWTESLRLPTRSGRCPLVVIGSTGSVRQDFFLDSPSSLSSSACPSSLSTVSSLMVGGLICSWLVVWMGLRPPGPGDGGGGIRPWPPPEP</sequence>
<evidence type="ECO:0000256" key="1">
    <source>
        <dbReference type="SAM" id="SignalP"/>
    </source>
</evidence>
<organism evidence="2">
    <name type="scientific">Anopheles darlingi</name>
    <name type="common">Mosquito</name>
    <dbReference type="NCBI Taxonomy" id="43151"/>
    <lineage>
        <taxon>Eukaryota</taxon>
        <taxon>Metazoa</taxon>
        <taxon>Ecdysozoa</taxon>
        <taxon>Arthropoda</taxon>
        <taxon>Hexapoda</taxon>
        <taxon>Insecta</taxon>
        <taxon>Pterygota</taxon>
        <taxon>Neoptera</taxon>
        <taxon>Endopterygota</taxon>
        <taxon>Diptera</taxon>
        <taxon>Nematocera</taxon>
        <taxon>Culicoidea</taxon>
        <taxon>Culicidae</taxon>
        <taxon>Anophelinae</taxon>
        <taxon>Anopheles</taxon>
    </lineage>
</organism>
<feature type="signal peptide" evidence="1">
    <location>
        <begin position="1"/>
        <end position="21"/>
    </location>
</feature>
<feature type="chain" id="PRO_5014876094" evidence="1">
    <location>
        <begin position="22"/>
        <end position="169"/>
    </location>
</feature>
<protein>
    <submittedName>
        <fullName evidence="2">Putative secreted protein</fullName>
    </submittedName>
</protein>
<reference evidence="2" key="1">
    <citation type="submission" date="2018-01" db="EMBL/GenBank/DDBJ databases">
        <title>An insight into the sialome of Amazonian anophelines.</title>
        <authorList>
            <person name="Ribeiro J.M."/>
            <person name="Scarpassa V."/>
            <person name="Calvo E."/>
        </authorList>
    </citation>
    <scope>NUCLEOTIDE SEQUENCE</scope>
</reference>
<dbReference type="AlphaFoldDB" id="A0A2M4D769"/>
<accession>A0A2M4D769</accession>
<evidence type="ECO:0000313" key="2">
    <source>
        <dbReference type="EMBL" id="MBW73420.1"/>
    </source>
</evidence>
<dbReference type="EMBL" id="GGFL01009242">
    <property type="protein sequence ID" value="MBW73420.1"/>
    <property type="molecule type" value="Transcribed_RNA"/>
</dbReference>
<proteinExistence type="predicted"/>
<keyword evidence="1" id="KW-0732">Signal</keyword>